<sequence length="861" mass="92317">MSRRRRRSNAPQTPPSKTSTVAGTLYHHGSSGAIYEEDTEAKRAADAEYVAMGLLPAPKPASTATVRPASIADGRAVSLSAAQAQLSGSARQSTTSAMAIPAKSAQAQHPAWSVQAKSVRFAQSPELHIAHQQPHQPKGHGKMPQSASRTQVAPIPAKMAFRAVPQSQINQPAGDGLQKAPSTKRQRATEVTAGTHQDSVRNKVSRQSEDADVPSARQASFADAASASAAPPSLRAPVVPPSSSRHPTAREHGFSTTSNPPKLPKPAASTSKTTPAIVSSAMNNSSLLFRGHASSSSSPHTPQLKIIGRPDMLFRSPPVAAPAPAPAVPAASFSPGKLSPRQRKNQRKHRQHPAEAVHNNAIIISPSPVVRAHALAPAQTSPHLSPRQRKNLRKHRRHEAEAARAAEARSPFRPRMAATINLVHSPPIGSIGSIGSASSSSSSFSASSPFNASGGTQTSTLSPRQRKNIRKQQRQHEVASIVLSPASPSVTTTLPAIRSIAPPVRQNLAAFSASSGAGPSSAAGHSRASGVLATLASVDACSKLLRLNDTSHLVSVHQEKANGVASKRRHAEESDSDDDIEITSVTVARKPPDQRAPEPLIKLRSSIPAHALRRSMPLVPTCSKRKLTPLTFNASLSPSHDGKLASILSMQPTALISSVHGIKVLGSDLQHLRPARWLNDEVINLYGTLIAARSAGCSTLPSVLFFNTFFFSKLQKHGYEGVRRWTKDTDIFSFDQVLIPVNSNNLHWTLLVIDMRRKHVGYFDSMHGQGSSHLKLIQFYLAEEYYDKKGGAVHLDSWTFQTAQHAPKQNNGSDCGVFCCTFMERLSRMGRLDFSASDMPAIRRAMMYEIASLSLLNQPVE</sequence>
<dbReference type="EMBL" id="KE346361">
    <property type="protein sequence ID" value="KJE89844.1"/>
    <property type="molecule type" value="Genomic_DNA"/>
</dbReference>
<dbReference type="RefSeq" id="XP_004349789.2">
    <property type="nucleotide sequence ID" value="XM_004349739.2"/>
</dbReference>
<dbReference type="Gene3D" id="3.40.395.10">
    <property type="entry name" value="Adenoviral Proteinase, Chain A"/>
    <property type="match status" value="1"/>
</dbReference>
<feature type="compositionally biased region" description="Polar residues" evidence="5">
    <location>
        <begin position="9"/>
        <end position="22"/>
    </location>
</feature>
<protein>
    <recommendedName>
        <fullName evidence="6">Ubiquitin-like protease family profile domain-containing protein</fullName>
    </recommendedName>
</protein>
<feature type="region of interest" description="Disordered" evidence="5">
    <location>
        <begin position="130"/>
        <end position="151"/>
    </location>
</feature>
<keyword evidence="2" id="KW-0645">Protease</keyword>
<dbReference type="Pfam" id="PF02902">
    <property type="entry name" value="Peptidase_C48"/>
    <property type="match status" value="1"/>
</dbReference>
<accession>A0A0D2X0Y0</accession>
<dbReference type="InParanoid" id="A0A0D2X0Y0"/>
<dbReference type="FunFam" id="3.40.395.10:FF:000001">
    <property type="entry name" value="Sentrin-specific protease 1"/>
    <property type="match status" value="1"/>
</dbReference>
<name>A0A0D2X0Y0_CAPO3</name>
<keyword evidence="4" id="KW-0788">Thiol protease</keyword>
<feature type="region of interest" description="Disordered" evidence="5">
    <location>
        <begin position="559"/>
        <end position="580"/>
    </location>
</feature>
<dbReference type="GO" id="GO:0060255">
    <property type="term" value="P:regulation of macromolecule metabolic process"/>
    <property type="evidence" value="ECO:0007669"/>
    <property type="project" value="UniProtKB-ARBA"/>
</dbReference>
<dbReference type="GO" id="GO:0016929">
    <property type="term" value="F:deSUMOylase activity"/>
    <property type="evidence" value="ECO:0007669"/>
    <property type="project" value="TreeGrafter"/>
</dbReference>
<feature type="domain" description="Ubiquitin-like protease family profile" evidence="6">
    <location>
        <begin position="662"/>
        <end position="826"/>
    </location>
</feature>
<feature type="compositionally biased region" description="Basic and acidic residues" evidence="5">
    <location>
        <begin position="198"/>
        <end position="209"/>
    </location>
</feature>
<reference evidence="8" key="1">
    <citation type="submission" date="2011-02" db="EMBL/GenBank/DDBJ databases">
        <title>The Genome Sequence of Capsaspora owczarzaki ATCC 30864.</title>
        <authorList>
            <person name="Russ C."/>
            <person name="Cuomo C."/>
            <person name="Burger G."/>
            <person name="Gray M.W."/>
            <person name="Holland P.W.H."/>
            <person name="King N."/>
            <person name="Lang F.B.F."/>
            <person name="Roger A.J."/>
            <person name="Ruiz-Trillo I."/>
            <person name="Young S.K."/>
            <person name="Zeng Q."/>
            <person name="Gargeya S."/>
            <person name="Alvarado L."/>
            <person name="Berlin A."/>
            <person name="Chapman S.B."/>
            <person name="Chen Z."/>
            <person name="Freedman E."/>
            <person name="Gellesch M."/>
            <person name="Goldberg J."/>
            <person name="Griggs A."/>
            <person name="Gujja S."/>
            <person name="Heilman E."/>
            <person name="Heiman D."/>
            <person name="Howarth C."/>
            <person name="Mehta T."/>
            <person name="Neiman D."/>
            <person name="Pearson M."/>
            <person name="Roberts A."/>
            <person name="Saif S."/>
            <person name="Shea T."/>
            <person name="Shenoy N."/>
            <person name="Sisk P."/>
            <person name="Stolte C."/>
            <person name="Sykes S."/>
            <person name="White J."/>
            <person name="Yandava C."/>
            <person name="Haas B."/>
            <person name="Nusbaum C."/>
            <person name="Birren B."/>
        </authorList>
    </citation>
    <scope>NUCLEOTIDE SEQUENCE</scope>
    <source>
        <strain evidence="8">ATCC 30864</strain>
    </source>
</reference>
<dbReference type="AlphaFoldDB" id="A0A0D2X0Y0"/>
<comment type="similarity">
    <text evidence="1">Belongs to the peptidase C48 family.</text>
</comment>
<evidence type="ECO:0000256" key="2">
    <source>
        <dbReference type="ARBA" id="ARBA00022670"/>
    </source>
</evidence>
<dbReference type="GO" id="GO:0005634">
    <property type="term" value="C:nucleus"/>
    <property type="evidence" value="ECO:0007669"/>
    <property type="project" value="TreeGrafter"/>
</dbReference>
<feature type="region of interest" description="Disordered" evidence="5">
    <location>
        <begin position="434"/>
        <end position="484"/>
    </location>
</feature>
<gene>
    <name evidence="7" type="ORF">CAOG_001269</name>
</gene>
<dbReference type="PANTHER" id="PTHR12606">
    <property type="entry name" value="SENTRIN/SUMO-SPECIFIC PROTEASE"/>
    <property type="match status" value="1"/>
</dbReference>
<keyword evidence="8" id="KW-1185">Reference proteome</keyword>
<evidence type="ECO:0000313" key="8">
    <source>
        <dbReference type="Proteomes" id="UP000008743"/>
    </source>
</evidence>
<dbReference type="GO" id="GO:0006508">
    <property type="term" value="P:proteolysis"/>
    <property type="evidence" value="ECO:0007669"/>
    <property type="project" value="UniProtKB-KW"/>
</dbReference>
<dbReference type="eggNOG" id="KOG0778">
    <property type="taxonomic scope" value="Eukaryota"/>
</dbReference>
<dbReference type="Proteomes" id="UP000008743">
    <property type="component" value="Unassembled WGS sequence"/>
</dbReference>
<feature type="region of interest" description="Disordered" evidence="5">
    <location>
        <begin position="1"/>
        <end position="39"/>
    </location>
</feature>
<feature type="region of interest" description="Disordered" evidence="5">
    <location>
        <begin position="168"/>
        <end position="274"/>
    </location>
</feature>
<feature type="compositionally biased region" description="Basic and acidic residues" evidence="5">
    <location>
        <begin position="398"/>
        <end position="407"/>
    </location>
</feature>
<dbReference type="SUPFAM" id="SSF54001">
    <property type="entry name" value="Cysteine proteinases"/>
    <property type="match status" value="1"/>
</dbReference>
<dbReference type="STRING" id="595528.A0A0D2X0Y0"/>
<dbReference type="InterPro" id="IPR003653">
    <property type="entry name" value="Peptidase_C48_C"/>
</dbReference>
<evidence type="ECO:0000256" key="4">
    <source>
        <dbReference type="ARBA" id="ARBA00022807"/>
    </source>
</evidence>
<keyword evidence="3" id="KW-0378">Hydrolase</keyword>
<feature type="compositionally biased region" description="Low complexity" evidence="5">
    <location>
        <begin position="214"/>
        <end position="246"/>
    </location>
</feature>
<evidence type="ECO:0000256" key="3">
    <source>
        <dbReference type="ARBA" id="ARBA00022801"/>
    </source>
</evidence>
<evidence type="ECO:0000256" key="1">
    <source>
        <dbReference type="ARBA" id="ARBA00005234"/>
    </source>
</evidence>
<evidence type="ECO:0000256" key="5">
    <source>
        <dbReference type="SAM" id="MobiDB-lite"/>
    </source>
</evidence>
<dbReference type="GO" id="GO:0016926">
    <property type="term" value="P:protein desumoylation"/>
    <property type="evidence" value="ECO:0007669"/>
    <property type="project" value="TreeGrafter"/>
</dbReference>
<dbReference type="GO" id="GO:0080090">
    <property type="term" value="P:regulation of primary metabolic process"/>
    <property type="evidence" value="ECO:0007669"/>
    <property type="project" value="UniProtKB-ARBA"/>
</dbReference>
<organism evidence="7 8">
    <name type="scientific">Capsaspora owczarzaki (strain ATCC 30864)</name>
    <dbReference type="NCBI Taxonomy" id="595528"/>
    <lineage>
        <taxon>Eukaryota</taxon>
        <taxon>Filasterea</taxon>
        <taxon>Capsaspora</taxon>
    </lineage>
</organism>
<dbReference type="OrthoDB" id="1939479at2759"/>
<dbReference type="InterPro" id="IPR038765">
    <property type="entry name" value="Papain-like_cys_pep_sf"/>
</dbReference>
<feature type="region of interest" description="Disordered" evidence="5">
    <location>
        <begin position="315"/>
        <end position="361"/>
    </location>
</feature>
<feature type="compositionally biased region" description="Basic residues" evidence="5">
    <location>
        <begin position="464"/>
        <end position="473"/>
    </location>
</feature>
<feature type="region of interest" description="Disordered" evidence="5">
    <location>
        <begin position="375"/>
        <end position="413"/>
    </location>
</feature>
<proteinExistence type="inferred from homology"/>
<dbReference type="PANTHER" id="PTHR12606:SF141">
    <property type="entry name" value="GH15225P-RELATED"/>
    <property type="match status" value="1"/>
</dbReference>
<feature type="compositionally biased region" description="Low complexity" evidence="5">
    <location>
        <begin position="434"/>
        <end position="455"/>
    </location>
</feature>
<dbReference type="PROSITE" id="PS50600">
    <property type="entry name" value="ULP_PROTEASE"/>
    <property type="match status" value="1"/>
</dbReference>
<feature type="compositionally biased region" description="Basic residues" evidence="5">
    <location>
        <begin position="386"/>
        <end position="397"/>
    </location>
</feature>
<feature type="compositionally biased region" description="Basic residues" evidence="5">
    <location>
        <begin position="340"/>
        <end position="351"/>
    </location>
</feature>
<evidence type="ECO:0000259" key="6">
    <source>
        <dbReference type="PROSITE" id="PS50600"/>
    </source>
</evidence>
<evidence type="ECO:0000313" key="7">
    <source>
        <dbReference type="EMBL" id="KJE89844.1"/>
    </source>
</evidence>